<proteinExistence type="predicted"/>
<dbReference type="EMBL" id="GL888251">
    <property type="protein sequence ID" value="EGI63837.1"/>
    <property type="molecule type" value="Genomic_DNA"/>
</dbReference>
<name>F4WPN3_ACREC</name>
<dbReference type="InParanoid" id="F4WPN3"/>
<dbReference type="AlphaFoldDB" id="F4WPN3"/>
<accession>F4WPN3</accession>
<reference evidence="2" key="1">
    <citation type="submission" date="2011-02" db="EMBL/GenBank/DDBJ databases">
        <title>The genome of the leaf-cutting ant Acromyrmex echinatior suggests key adaptations to social evolution and fungus farming.</title>
        <authorList>
            <person name="Nygaard S."/>
            <person name="Zhang G."/>
        </authorList>
    </citation>
    <scope>NUCLEOTIDE SEQUENCE</scope>
</reference>
<organism evidence="3">
    <name type="scientific">Acromyrmex echinatior</name>
    <name type="common">Panamanian leafcutter ant</name>
    <name type="synonym">Acromyrmex octospinosus echinatior</name>
    <dbReference type="NCBI Taxonomy" id="103372"/>
    <lineage>
        <taxon>Eukaryota</taxon>
        <taxon>Metazoa</taxon>
        <taxon>Ecdysozoa</taxon>
        <taxon>Arthropoda</taxon>
        <taxon>Hexapoda</taxon>
        <taxon>Insecta</taxon>
        <taxon>Pterygota</taxon>
        <taxon>Neoptera</taxon>
        <taxon>Endopterygota</taxon>
        <taxon>Hymenoptera</taxon>
        <taxon>Apocrita</taxon>
        <taxon>Aculeata</taxon>
        <taxon>Formicoidea</taxon>
        <taxon>Formicidae</taxon>
        <taxon>Myrmicinae</taxon>
        <taxon>Acromyrmex</taxon>
    </lineage>
</organism>
<evidence type="ECO:0000313" key="2">
    <source>
        <dbReference type="EMBL" id="EGI63837.1"/>
    </source>
</evidence>
<evidence type="ECO:0000256" key="1">
    <source>
        <dbReference type="SAM" id="MobiDB-lite"/>
    </source>
</evidence>
<sequence length="119" mass="12586">MAGNKSRVARPFGEEETYGNPFMNLAGGSVRGAGHAAQSGLRKKVPLHAGRAREVGEDVRGGPCSSSAPSVIEACASLTSSMKEMPKSHSSIRARSAIDLPSRFKAGFMKVHLAKDNLY</sequence>
<feature type="region of interest" description="Disordered" evidence="1">
    <location>
        <begin position="33"/>
        <end position="68"/>
    </location>
</feature>
<evidence type="ECO:0000313" key="3">
    <source>
        <dbReference type="Proteomes" id="UP000007755"/>
    </source>
</evidence>
<keyword evidence="3" id="KW-1185">Reference proteome</keyword>
<feature type="compositionally biased region" description="Basic and acidic residues" evidence="1">
    <location>
        <begin position="51"/>
        <end position="60"/>
    </location>
</feature>
<dbReference type="Proteomes" id="UP000007755">
    <property type="component" value="Unassembled WGS sequence"/>
</dbReference>
<protein>
    <submittedName>
        <fullName evidence="2">Uncharacterized protein</fullName>
    </submittedName>
</protein>
<gene>
    <name evidence="2" type="ORF">G5I_07752</name>
</gene>